<feature type="compositionally biased region" description="Low complexity" evidence="2">
    <location>
        <begin position="162"/>
        <end position="184"/>
    </location>
</feature>
<proteinExistence type="predicted"/>
<evidence type="ECO:0000313" key="6">
    <source>
        <dbReference type="Proteomes" id="UP001234581"/>
    </source>
</evidence>
<evidence type="ECO:0000313" key="5">
    <source>
        <dbReference type="EMBL" id="KAJ8653736.1"/>
    </source>
</evidence>
<comment type="caution">
    <text evidence="5">The sequence shown here is derived from an EMBL/GenBank/DDBJ whole genome shotgun (WGS) entry which is preliminary data.</text>
</comment>
<organism evidence="5 6">
    <name type="scientific">Lichtheimia ornata</name>
    <dbReference type="NCBI Taxonomy" id="688661"/>
    <lineage>
        <taxon>Eukaryota</taxon>
        <taxon>Fungi</taxon>
        <taxon>Fungi incertae sedis</taxon>
        <taxon>Mucoromycota</taxon>
        <taxon>Mucoromycotina</taxon>
        <taxon>Mucoromycetes</taxon>
        <taxon>Mucorales</taxon>
        <taxon>Lichtheimiaceae</taxon>
        <taxon>Lichtheimia</taxon>
    </lineage>
</organism>
<dbReference type="GeneID" id="83218061"/>
<dbReference type="AlphaFoldDB" id="A0AAD7XUW9"/>
<name>A0AAD7XUW9_9FUNG</name>
<feature type="domain" description="Yeast cell wall synthesis Kre9/Knh1-like N-terminal" evidence="4">
    <location>
        <begin position="32"/>
        <end position="120"/>
    </location>
</feature>
<dbReference type="RefSeq" id="XP_058338650.1">
    <property type="nucleotide sequence ID" value="XM_058490637.1"/>
</dbReference>
<keyword evidence="1 3" id="KW-0732">Signal</keyword>
<reference evidence="5 6" key="1">
    <citation type="submission" date="2023-03" db="EMBL/GenBank/DDBJ databases">
        <title>Genome sequence of Lichtheimia ornata CBS 291.66.</title>
        <authorList>
            <person name="Mohabir J.T."/>
            <person name="Shea T.P."/>
            <person name="Kurbessoian T."/>
            <person name="Berby B."/>
            <person name="Fontaine J."/>
            <person name="Livny J."/>
            <person name="Gnirke A."/>
            <person name="Stajich J.E."/>
            <person name="Cuomo C.A."/>
        </authorList>
    </citation>
    <scope>NUCLEOTIDE SEQUENCE [LARGE SCALE GENOMIC DNA]</scope>
    <source>
        <strain evidence="5">CBS 291.66</strain>
    </source>
</reference>
<sequence length="229" mass="22812">MKYFLSTFVFALSTAGLAAAQASAGAFYITAPLEGDTWTAGTTETIKWINGMNQNISINLIEGKDSNSMVSTGDSINANGISGTASWNVPADIDTSGRYALRFDYTDSNGNDASSYSGAIKIVKGSSSSSSSASASANSSASLSGSSSAIVTASQSSTPLSSASASASSASSTQSSSSAQSTAPSLPPNLKPSLAASTTPEAIQEGSAINNKVAALSIAIPAVLACTLF</sequence>
<evidence type="ECO:0000256" key="2">
    <source>
        <dbReference type="SAM" id="MobiDB-lite"/>
    </source>
</evidence>
<dbReference type="Pfam" id="PF10342">
    <property type="entry name" value="Kre9_KNH"/>
    <property type="match status" value="1"/>
</dbReference>
<feature type="signal peptide" evidence="3">
    <location>
        <begin position="1"/>
        <end position="20"/>
    </location>
</feature>
<dbReference type="PANTHER" id="PTHR40633">
    <property type="entry name" value="MATRIX PROTEIN, PUTATIVE (AFU_ORTHOLOGUE AFUA_8G05410)-RELATED"/>
    <property type="match status" value="1"/>
</dbReference>
<dbReference type="InterPro" id="IPR052982">
    <property type="entry name" value="SRP1/TIP1-like"/>
</dbReference>
<gene>
    <name evidence="5" type="ORF">O0I10_010658</name>
</gene>
<feature type="chain" id="PRO_5042274206" description="Yeast cell wall synthesis Kre9/Knh1-like N-terminal domain-containing protein" evidence="3">
    <location>
        <begin position="21"/>
        <end position="229"/>
    </location>
</feature>
<feature type="region of interest" description="Disordered" evidence="2">
    <location>
        <begin position="162"/>
        <end position="199"/>
    </location>
</feature>
<evidence type="ECO:0000256" key="1">
    <source>
        <dbReference type="ARBA" id="ARBA00022729"/>
    </source>
</evidence>
<dbReference type="PANTHER" id="PTHR40633:SF1">
    <property type="entry name" value="GPI ANCHORED SERINE-THREONINE RICH PROTEIN (AFU_ORTHOLOGUE AFUA_1G03630)"/>
    <property type="match status" value="1"/>
</dbReference>
<dbReference type="Proteomes" id="UP001234581">
    <property type="component" value="Unassembled WGS sequence"/>
</dbReference>
<evidence type="ECO:0000259" key="4">
    <source>
        <dbReference type="Pfam" id="PF10342"/>
    </source>
</evidence>
<evidence type="ECO:0000256" key="3">
    <source>
        <dbReference type="SAM" id="SignalP"/>
    </source>
</evidence>
<protein>
    <recommendedName>
        <fullName evidence="4">Yeast cell wall synthesis Kre9/Knh1-like N-terminal domain-containing protein</fullName>
    </recommendedName>
</protein>
<accession>A0AAD7XUW9</accession>
<dbReference type="InterPro" id="IPR018466">
    <property type="entry name" value="Kre9/Knh1-like_N"/>
</dbReference>
<keyword evidence="6" id="KW-1185">Reference proteome</keyword>
<dbReference type="EMBL" id="JARTCD010000073">
    <property type="protein sequence ID" value="KAJ8653736.1"/>
    <property type="molecule type" value="Genomic_DNA"/>
</dbReference>